<sequence>MASGPSMMVPICLVENKNAQFSVNQKALQILENISQPPVVVVAIVGLCRTSKSYLMNMVLAGQNHGFSVGSTVQSHTKGIWMWCVPHPKKPNHTLVLLDTEGLGDVEKTNDTHIAVLALLLSSTFVYNTMNKIDQGAIDLLQYPFVVQDGTKARKNSSIHQLMSPCV</sequence>
<reference evidence="5" key="2">
    <citation type="submission" date="2025-08" db="UniProtKB">
        <authorList>
            <consortium name="Ensembl"/>
        </authorList>
    </citation>
    <scope>IDENTIFICATION</scope>
</reference>
<dbReference type="GO" id="GO:0003924">
    <property type="term" value="F:GTPase activity"/>
    <property type="evidence" value="ECO:0007669"/>
    <property type="project" value="InterPro"/>
</dbReference>
<dbReference type="InterPro" id="IPR030386">
    <property type="entry name" value="G_GB1_RHD3_dom"/>
</dbReference>
<feature type="domain" description="GB1/RHD3-type G" evidence="4">
    <location>
        <begin position="36"/>
        <end position="167"/>
    </location>
</feature>
<dbReference type="AlphaFoldDB" id="A0A8C2R0J9"/>
<evidence type="ECO:0000256" key="3">
    <source>
        <dbReference type="PROSITE-ProRule" id="PRU01052"/>
    </source>
</evidence>
<dbReference type="InterPro" id="IPR027417">
    <property type="entry name" value="P-loop_NTPase"/>
</dbReference>
<protein>
    <recommendedName>
        <fullName evidence="4">GB1/RHD3-type G domain-containing protein</fullName>
    </recommendedName>
</protein>
<dbReference type="PANTHER" id="PTHR10751">
    <property type="entry name" value="GUANYLATE BINDING PROTEIN"/>
    <property type="match status" value="1"/>
</dbReference>
<keyword evidence="1" id="KW-0547">Nucleotide-binding</keyword>
<reference evidence="5" key="1">
    <citation type="submission" date="2019-03" db="EMBL/GenBank/DDBJ databases">
        <title>Genome sequencing and reference-guided assembly of Black Bengal Goat (Capra hircus).</title>
        <authorList>
            <person name="Siddiki A.Z."/>
            <person name="Baten A."/>
            <person name="Billah M."/>
            <person name="Alam M.A.U."/>
            <person name="Shawrob K.S.M."/>
            <person name="Saha S."/>
            <person name="Chowdhury M."/>
            <person name="Rahman A.H."/>
            <person name="Stear M."/>
            <person name="Miah G."/>
            <person name="Das G.B."/>
            <person name="Hossain M.M."/>
            <person name="Kumkum M."/>
            <person name="Islam M.S."/>
            <person name="Mollah A.M."/>
            <person name="Ahsan A."/>
            <person name="Tusar F."/>
            <person name="Khan M.K.I."/>
        </authorList>
    </citation>
    <scope>NUCLEOTIDE SEQUENCE [LARGE SCALE GENOMIC DNA]</scope>
</reference>
<keyword evidence="2" id="KW-0342">GTP-binding</keyword>
<dbReference type="GO" id="GO:0005525">
    <property type="term" value="F:GTP binding"/>
    <property type="evidence" value="ECO:0007669"/>
    <property type="project" value="UniProtKB-KW"/>
</dbReference>
<dbReference type="Ensembl" id="ENSCHIT00010030517.1">
    <property type="protein sequence ID" value="ENSCHIP00010021680.1"/>
    <property type="gene ID" value="ENSCHIG00010015916.1"/>
</dbReference>
<evidence type="ECO:0000259" key="4">
    <source>
        <dbReference type="PROSITE" id="PS51715"/>
    </source>
</evidence>
<dbReference type="Pfam" id="PF02263">
    <property type="entry name" value="GBP"/>
    <property type="match status" value="1"/>
</dbReference>
<comment type="similarity">
    <text evidence="3">Belongs to the TRAFAC class dynamin-like GTPase superfamily. GB1/RHD3 GTPase family.</text>
</comment>
<proteinExistence type="inferred from homology"/>
<name>A0A8C2R0J9_CAPHI</name>
<dbReference type="SUPFAM" id="SSF52540">
    <property type="entry name" value="P-loop containing nucleoside triphosphate hydrolases"/>
    <property type="match status" value="1"/>
</dbReference>
<dbReference type="Gene3D" id="3.40.50.300">
    <property type="entry name" value="P-loop containing nucleotide triphosphate hydrolases"/>
    <property type="match status" value="1"/>
</dbReference>
<dbReference type="PROSITE" id="PS51715">
    <property type="entry name" value="G_GB1_RHD3"/>
    <property type="match status" value="1"/>
</dbReference>
<evidence type="ECO:0000256" key="1">
    <source>
        <dbReference type="ARBA" id="ARBA00022741"/>
    </source>
</evidence>
<evidence type="ECO:0000313" key="5">
    <source>
        <dbReference type="Ensembl" id="ENSCHIP00010021680.1"/>
    </source>
</evidence>
<evidence type="ECO:0000256" key="2">
    <source>
        <dbReference type="ARBA" id="ARBA00023134"/>
    </source>
</evidence>
<organism evidence="5">
    <name type="scientific">Capra hircus</name>
    <name type="common">Goat</name>
    <dbReference type="NCBI Taxonomy" id="9925"/>
    <lineage>
        <taxon>Eukaryota</taxon>
        <taxon>Metazoa</taxon>
        <taxon>Chordata</taxon>
        <taxon>Craniata</taxon>
        <taxon>Vertebrata</taxon>
        <taxon>Euteleostomi</taxon>
        <taxon>Mammalia</taxon>
        <taxon>Eutheria</taxon>
        <taxon>Laurasiatheria</taxon>
        <taxon>Artiodactyla</taxon>
        <taxon>Ruminantia</taxon>
        <taxon>Pecora</taxon>
        <taxon>Bovidae</taxon>
        <taxon>Caprinae</taxon>
        <taxon>Capra</taxon>
    </lineage>
</organism>
<accession>A0A8C2R0J9</accession>
<dbReference type="InterPro" id="IPR015894">
    <property type="entry name" value="Guanylate-bd_N"/>
</dbReference>